<dbReference type="EMBL" id="QGHB01000001">
    <property type="protein sequence ID" value="PWK91315.1"/>
    <property type="molecule type" value="Genomic_DNA"/>
</dbReference>
<reference evidence="3 4" key="1">
    <citation type="submission" date="2018-05" db="EMBL/GenBank/DDBJ databases">
        <title>Genomic Encyclopedia of Type Strains, Phase IV (KMG-IV): sequencing the most valuable type-strain genomes for metagenomic binning, comparative biology and taxonomic classification.</title>
        <authorList>
            <person name="Goeker M."/>
        </authorList>
    </citation>
    <scope>NUCLEOTIDE SEQUENCE [LARGE SCALE GENOMIC DNA]</scope>
    <source>
        <strain evidence="3 4">DSM 45480</strain>
    </source>
</reference>
<dbReference type="HAMAP" id="MF_01384">
    <property type="entry name" value="UreD"/>
    <property type="match status" value="1"/>
</dbReference>
<evidence type="ECO:0000256" key="1">
    <source>
        <dbReference type="ARBA" id="ARBA00023186"/>
    </source>
</evidence>
<evidence type="ECO:0000256" key="2">
    <source>
        <dbReference type="HAMAP-Rule" id="MF_01384"/>
    </source>
</evidence>
<dbReference type="InterPro" id="IPR002669">
    <property type="entry name" value="UreD"/>
</dbReference>
<keyword evidence="2" id="KW-0996">Nickel insertion</keyword>
<dbReference type="RefSeq" id="WP_109631831.1">
    <property type="nucleotide sequence ID" value="NZ_QGHB01000001.1"/>
</dbReference>
<comment type="function">
    <text evidence="2">Required for maturation of urease via the functional incorporation of the urease nickel metallocenter.</text>
</comment>
<comment type="caution">
    <text evidence="3">The sequence shown here is derived from an EMBL/GenBank/DDBJ whole genome shotgun (WGS) entry which is preliminary data.</text>
</comment>
<name>A0A316IVS5_9PSEU</name>
<dbReference type="GO" id="GO:0016151">
    <property type="term" value="F:nickel cation binding"/>
    <property type="evidence" value="ECO:0007669"/>
    <property type="project" value="UniProtKB-UniRule"/>
</dbReference>
<comment type="subcellular location">
    <subcellularLocation>
        <location evidence="2">Cytoplasm</location>
    </subcellularLocation>
</comment>
<organism evidence="3 4">
    <name type="scientific">Lentzea atacamensis</name>
    <dbReference type="NCBI Taxonomy" id="531938"/>
    <lineage>
        <taxon>Bacteria</taxon>
        <taxon>Bacillati</taxon>
        <taxon>Actinomycetota</taxon>
        <taxon>Actinomycetes</taxon>
        <taxon>Pseudonocardiales</taxon>
        <taxon>Pseudonocardiaceae</taxon>
        <taxon>Lentzea</taxon>
    </lineage>
</organism>
<protein>
    <recommendedName>
        <fullName evidence="2">Urease accessory protein UreD</fullName>
    </recommendedName>
</protein>
<dbReference type="GO" id="GO:0005737">
    <property type="term" value="C:cytoplasm"/>
    <property type="evidence" value="ECO:0007669"/>
    <property type="project" value="UniProtKB-SubCell"/>
</dbReference>
<dbReference type="Pfam" id="PF01774">
    <property type="entry name" value="UreD"/>
    <property type="match status" value="1"/>
</dbReference>
<dbReference type="Proteomes" id="UP000246005">
    <property type="component" value="Unassembled WGS sequence"/>
</dbReference>
<comment type="similarity">
    <text evidence="2">Belongs to the UreD family.</text>
</comment>
<keyword evidence="1 2" id="KW-0143">Chaperone</keyword>
<comment type="subunit">
    <text evidence="2">UreD, UreF and UreG form a complex that acts as a GTP-hydrolysis-dependent molecular chaperone, activating the urease apoprotein by helping to assemble the nickel containing metallocenter of UreC. The UreE protein probably delivers the nickel.</text>
</comment>
<evidence type="ECO:0000313" key="4">
    <source>
        <dbReference type="Proteomes" id="UP000246005"/>
    </source>
</evidence>
<accession>A0A316IVS5</accession>
<dbReference type="AlphaFoldDB" id="A0A316IVS5"/>
<gene>
    <name evidence="2" type="primary">ureD</name>
    <name evidence="3" type="ORF">C8D88_1011349</name>
</gene>
<evidence type="ECO:0000313" key="3">
    <source>
        <dbReference type="EMBL" id="PWK91315.1"/>
    </source>
</evidence>
<keyword evidence="2" id="KW-0963">Cytoplasm</keyword>
<proteinExistence type="inferred from homology"/>
<sequence>MKASARLVVGLDSHGNSVVRVLRSQSPLTLVPARRVGPVALVHLVSSVTSPLGGDSLELTVEVGPGASLDLRGVAATLMLPGPTGLPSSSVLRFSVEGSVRYVPEPTVVTSRAHHAAVVEAELDGHAELLLREVLVLGRVGESAGTLSTSVRATRCGRPLLHQQLVVGTPSIDSSAAGLAGKRVVGTSLMLDAVPRASDGGEWWNVVPLAAGGTLATALGDDVVTVTRVLDAI</sequence>